<sequence length="94" mass="10185">MIWPLLGVIVLIGIVSWIVKYRRGGAAYDDDCDDYTWRRESHASGSIFTASADTGWPSSRNSDNTNEGGGFFGADTPINWSDGDMSNNNGGSSF</sequence>
<feature type="region of interest" description="Disordered" evidence="1">
    <location>
        <begin position="54"/>
        <end position="94"/>
    </location>
</feature>
<evidence type="ECO:0000256" key="1">
    <source>
        <dbReference type="SAM" id="MobiDB-lite"/>
    </source>
</evidence>
<proteinExistence type="predicted"/>
<dbReference type="EMBL" id="BNJG01000001">
    <property type="protein sequence ID" value="GHO55449.1"/>
    <property type="molecule type" value="Genomic_DNA"/>
</dbReference>
<name>A0ABQ3URU9_9CHLR</name>
<feature type="compositionally biased region" description="Polar residues" evidence="1">
    <location>
        <begin position="84"/>
        <end position="94"/>
    </location>
</feature>
<organism evidence="2 3">
    <name type="scientific">Ktedonobacter robiniae</name>
    <dbReference type="NCBI Taxonomy" id="2778365"/>
    <lineage>
        <taxon>Bacteria</taxon>
        <taxon>Bacillati</taxon>
        <taxon>Chloroflexota</taxon>
        <taxon>Ktedonobacteria</taxon>
        <taxon>Ktedonobacterales</taxon>
        <taxon>Ktedonobacteraceae</taxon>
        <taxon>Ktedonobacter</taxon>
    </lineage>
</organism>
<dbReference type="Proteomes" id="UP000654345">
    <property type="component" value="Unassembled WGS sequence"/>
</dbReference>
<protein>
    <submittedName>
        <fullName evidence="2">Uncharacterized protein</fullName>
    </submittedName>
</protein>
<evidence type="ECO:0000313" key="2">
    <source>
        <dbReference type="EMBL" id="GHO55449.1"/>
    </source>
</evidence>
<evidence type="ECO:0000313" key="3">
    <source>
        <dbReference type="Proteomes" id="UP000654345"/>
    </source>
</evidence>
<gene>
    <name evidence="2" type="ORF">KSB_39240</name>
</gene>
<accession>A0ABQ3URU9</accession>
<reference evidence="2 3" key="1">
    <citation type="journal article" date="2021" name="Int. J. Syst. Evol. Microbiol.">
        <title>Reticulibacter mediterranei gen. nov., sp. nov., within the new family Reticulibacteraceae fam. nov., and Ktedonospora formicarum gen. nov., sp. nov., Ktedonobacter robiniae sp. nov., Dictyobacter formicarum sp. nov. and Dictyobacter arantiisoli sp. nov., belonging to the class Ktedonobacteria.</title>
        <authorList>
            <person name="Yabe S."/>
            <person name="Zheng Y."/>
            <person name="Wang C.M."/>
            <person name="Sakai Y."/>
            <person name="Abe K."/>
            <person name="Yokota A."/>
            <person name="Donadio S."/>
            <person name="Cavaletti L."/>
            <person name="Monciardini P."/>
        </authorList>
    </citation>
    <scope>NUCLEOTIDE SEQUENCE [LARGE SCALE GENOMIC DNA]</scope>
    <source>
        <strain evidence="2 3">SOSP1-30</strain>
    </source>
</reference>
<keyword evidence="3" id="KW-1185">Reference proteome</keyword>
<comment type="caution">
    <text evidence="2">The sequence shown here is derived from an EMBL/GenBank/DDBJ whole genome shotgun (WGS) entry which is preliminary data.</text>
</comment>
<feature type="compositionally biased region" description="Polar residues" evidence="1">
    <location>
        <begin position="54"/>
        <end position="66"/>
    </location>
</feature>